<name>A0AAW8LFW9_ACILW</name>
<sequence length="42" mass="4844">MSYIRVALQYSDLIVTLITGQHAESKGDFQHLSTYMDNALRR</sequence>
<reference evidence="1" key="1">
    <citation type="submission" date="2023-07" db="EMBL/GenBank/DDBJ databases">
        <title>Sorghum-associated microbial communities from plants grown in Nebraska, USA.</title>
        <authorList>
            <person name="Schachtman D."/>
        </authorList>
    </citation>
    <scope>NUCLEOTIDE SEQUENCE</scope>
    <source>
        <strain evidence="1">BE44</strain>
    </source>
</reference>
<comment type="caution">
    <text evidence="1">The sequence shown here is derived from an EMBL/GenBank/DDBJ whole genome shotgun (WGS) entry which is preliminary data.</text>
</comment>
<protein>
    <recommendedName>
        <fullName evidence="3">Type II toxin-antitoxin system RelE/ParE family toxin</fullName>
    </recommendedName>
</protein>
<gene>
    <name evidence="1" type="ORF">J2X86_000988</name>
</gene>
<evidence type="ECO:0008006" key="3">
    <source>
        <dbReference type="Google" id="ProtNLM"/>
    </source>
</evidence>
<dbReference type="Proteomes" id="UP001262767">
    <property type="component" value="Unassembled WGS sequence"/>
</dbReference>
<dbReference type="AlphaFoldDB" id="A0AAW8LFW9"/>
<dbReference type="RefSeq" id="WP_004732574.1">
    <property type="nucleotide sequence ID" value="NZ_CP054822.1"/>
</dbReference>
<organism evidence="1 2">
    <name type="scientific">Acinetobacter lwoffii</name>
    <dbReference type="NCBI Taxonomy" id="28090"/>
    <lineage>
        <taxon>Bacteria</taxon>
        <taxon>Pseudomonadati</taxon>
        <taxon>Pseudomonadota</taxon>
        <taxon>Gammaproteobacteria</taxon>
        <taxon>Moraxellales</taxon>
        <taxon>Moraxellaceae</taxon>
        <taxon>Acinetobacter</taxon>
    </lineage>
</organism>
<dbReference type="EMBL" id="JAVDSC010000003">
    <property type="protein sequence ID" value="MDR6628958.1"/>
    <property type="molecule type" value="Genomic_DNA"/>
</dbReference>
<proteinExistence type="predicted"/>
<evidence type="ECO:0000313" key="1">
    <source>
        <dbReference type="EMBL" id="MDR6628958.1"/>
    </source>
</evidence>
<accession>A0AAW8LFW9</accession>
<evidence type="ECO:0000313" key="2">
    <source>
        <dbReference type="Proteomes" id="UP001262767"/>
    </source>
</evidence>